<dbReference type="EMBL" id="CAKMRJ010005745">
    <property type="protein sequence ID" value="CAH1451532.1"/>
    <property type="molecule type" value="Genomic_DNA"/>
</dbReference>
<proteinExistence type="predicted"/>
<evidence type="ECO:0000313" key="1">
    <source>
        <dbReference type="EMBL" id="CAH1451532.1"/>
    </source>
</evidence>
<organism evidence="1 2">
    <name type="scientific">Lactuca virosa</name>
    <dbReference type="NCBI Taxonomy" id="75947"/>
    <lineage>
        <taxon>Eukaryota</taxon>
        <taxon>Viridiplantae</taxon>
        <taxon>Streptophyta</taxon>
        <taxon>Embryophyta</taxon>
        <taxon>Tracheophyta</taxon>
        <taxon>Spermatophyta</taxon>
        <taxon>Magnoliopsida</taxon>
        <taxon>eudicotyledons</taxon>
        <taxon>Gunneridae</taxon>
        <taxon>Pentapetalae</taxon>
        <taxon>asterids</taxon>
        <taxon>campanulids</taxon>
        <taxon>Asterales</taxon>
        <taxon>Asteraceae</taxon>
        <taxon>Cichorioideae</taxon>
        <taxon>Cichorieae</taxon>
        <taxon>Lactucinae</taxon>
        <taxon>Lactuca</taxon>
    </lineage>
</organism>
<sequence length="148" mass="16118">MGKVGVLTSRTKWINEEINITAGGMKITVGVVEYTDDWSPCTPLPFDKEVEKNLEEGEIRSKFMEVNRSSKDHVPNDNSDIVDMVVGISKVAGNGSMTASSNRSLVVVVLSSRAMELSVDVPSPQCKKSIEIPKNLETVDVVTTSIFS</sequence>
<name>A0AAU9PPH8_9ASTR</name>
<comment type="caution">
    <text evidence="1">The sequence shown here is derived from an EMBL/GenBank/DDBJ whole genome shotgun (WGS) entry which is preliminary data.</text>
</comment>
<dbReference type="Proteomes" id="UP001157418">
    <property type="component" value="Unassembled WGS sequence"/>
</dbReference>
<accession>A0AAU9PPH8</accession>
<evidence type="ECO:0000313" key="2">
    <source>
        <dbReference type="Proteomes" id="UP001157418"/>
    </source>
</evidence>
<gene>
    <name evidence="1" type="ORF">LVIROSA_LOCUS36888</name>
</gene>
<reference evidence="1 2" key="1">
    <citation type="submission" date="2022-01" db="EMBL/GenBank/DDBJ databases">
        <authorList>
            <person name="Xiong W."/>
            <person name="Schranz E."/>
        </authorList>
    </citation>
    <scope>NUCLEOTIDE SEQUENCE [LARGE SCALE GENOMIC DNA]</scope>
</reference>
<dbReference type="AlphaFoldDB" id="A0AAU9PPH8"/>
<protein>
    <submittedName>
        <fullName evidence="1">Uncharacterized protein</fullName>
    </submittedName>
</protein>
<keyword evidence="2" id="KW-1185">Reference proteome</keyword>